<dbReference type="InterPro" id="IPR024973">
    <property type="entry name" value="ESPR"/>
</dbReference>
<organism evidence="5 6">
    <name type="scientific">Dyella choica</name>
    <dbReference type="NCBI Taxonomy" id="1927959"/>
    <lineage>
        <taxon>Bacteria</taxon>
        <taxon>Pseudomonadati</taxon>
        <taxon>Pseudomonadota</taxon>
        <taxon>Gammaproteobacteria</taxon>
        <taxon>Lysobacterales</taxon>
        <taxon>Rhodanobacteraceae</taxon>
        <taxon>Dyella</taxon>
    </lineage>
</organism>
<dbReference type="NCBIfam" id="TIGR01901">
    <property type="entry name" value="adhes_NPXG"/>
    <property type="match status" value="1"/>
</dbReference>
<evidence type="ECO:0000313" key="5">
    <source>
        <dbReference type="EMBL" id="RUL69272.1"/>
    </source>
</evidence>
<dbReference type="PANTHER" id="PTHR12338">
    <property type="entry name" value="AUTOTRANSPORTER"/>
    <property type="match status" value="1"/>
</dbReference>
<dbReference type="SUPFAM" id="SSF51126">
    <property type="entry name" value="Pectin lyase-like"/>
    <property type="match status" value="1"/>
</dbReference>
<name>A0A3S0PJY7_9GAMM</name>
<dbReference type="Pfam" id="PF18657">
    <property type="entry name" value="YDG"/>
    <property type="match status" value="11"/>
</dbReference>
<dbReference type="Pfam" id="PF18676">
    <property type="entry name" value="MBG_2"/>
    <property type="match status" value="3"/>
</dbReference>
<dbReference type="RefSeq" id="WP_126687074.1">
    <property type="nucleotide sequence ID" value="NZ_RYYV01000035.1"/>
</dbReference>
<dbReference type="GO" id="GO:0005576">
    <property type="term" value="C:extracellular region"/>
    <property type="evidence" value="ECO:0007669"/>
    <property type="project" value="UniProtKB-SubCell"/>
</dbReference>
<dbReference type="Pfam" id="PF13018">
    <property type="entry name" value="ESPR"/>
    <property type="match status" value="1"/>
</dbReference>
<reference evidence="5 6" key="1">
    <citation type="submission" date="2018-12" db="EMBL/GenBank/DDBJ databases">
        <title>Dyella dinghuensis sp. nov. DHOA06 and Dyella choica sp. nov. 4M-K27, isolated from forest soil.</title>
        <authorList>
            <person name="Qiu L.-H."/>
            <person name="Gao Z.-H."/>
        </authorList>
    </citation>
    <scope>NUCLEOTIDE SEQUENCE [LARGE SCALE GENOMIC DNA]</scope>
    <source>
        <strain evidence="5 6">4M-K27</strain>
    </source>
</reference>
<evidence type="ECO:0000259" key="4">
    <source>
        <dbReference type="SMART" id="SM00912"/>
    </source>
</evidence>
<comment type="caution">
    <text evidence="5">The sequence shown here is derived from an EMBL/GenBank/DDBJ whole genome shotgun (WGS) entry which is preliminary data.</text>
</comment>
<dbReference type="InterPro" id="IPR050909">
    <property type="entry name" value="Bact_Autotransporter_VF"/>
</dbReference>
<keyword evidence="6" id="KW-1185">Reference proteome</keyword>
<proteinExistence type="predicted"/>
<dbReference type="OrthoDB" id="218680at2"/>
<dbReference type="Proteomes" id="UP000274358">
    <property type="component" value="Unassembled WGS sequence"/>
</dbReference>
<dbReference type="Pfam" id="PF05860">
    <property type="entry name" value="TPS"/>
    <property type="match status" value="1"/>
</dbReference>
<gene>
    <name evidence="5" type="ORF">EKH80_22645</name>
</gene>
<evidence type="ECO:0000256" key="2">
    <source>
        <dbReference type="ARBA" id="ARBA00022525"/>
    </source>
</evidence>
<protein>
    <submittedName>
        <fullName evidence="5">Filamentous hemagglutinin N-terminal domain-containing protein</fullName>
    </submittedName>
</protein>
<evidence type="ECO:0000256" key="3">
    <source>
        <dbReference type="ARBA" id="ARBA00022729"/>
    </source>
</evidence>
<dbReference type="InterPro" id="IPR012334">
    <property type="entry name" value="Pectin_lyas_fold"/>
</dbReference>
<dbReference type="Gene3D" id="3.30.210.10">
    <property type="entry name" value="DNA polymerase, thumb domain"/>
    <property type="match status" value="2"/>
</dbReference>
<dbReference type="PANTHER" id="PTHR12338:SF8">
    <property type="entry name" value="HEME_HEMOPEXIN-BINDING PROTEIN"/>
    <property type="match status" value="1"/>
</dbReference>
<keyword evidence="2" id="KW-0964">Secreted</keyword>
<evidence type="ECO:0000313" key="6">
    <source>
        <dbReference type="Proteomes" id="UP000274358"/>
    </source>
</evidence>
<keyword evidence="3" id="KW-0732">Signal</keyword>
<dbReference type="SMART" id="SM00912">
    <property type="entry name" value="Haemagg_act"/>
    <property type="match status" value="1"/>
</dbReference>
<dbReference type="InterPro" id="IPR041248">
    <property type="entry name" value="YDG"/>
</dbReference>
<dbReference type="InterPro" id="IPR037160">
    <property type="entry name" value="DNA_Pol_thumb_sf"/>
</dbReference>
<dbReference type="Gene3D" id="2.160.20.110">
    <property type="match status" value="1"/>
</dbReference>
<accession>A0A3S0PJY7</accession>
<dbReference type="EMBL" id="RYYV01000035">
    <property type="protein sequence ID" value="RUL69272.1"/>
    <property type="molecule type" value="Genomic_DNA"/>
</dbReference>
<sequence length="2625" mass="256960">MNHYFRLVWNRRLGVLQVASELARGRTKGGRSAEGGTRRAAWLAGVPLSLPLMALAATPSPGSNMTTATVVANALPTGGQVTSGAGHLTQQGNTLTITQQSQNLSLNWQSFNIGSQSTVDFVQPNAGAVAVNRIADTNGSQIFGHLNANGQVFLINPNGILFGRDAQVNVGGLVASTLDVNDSALGSGSLSFRGTGKGNVTNLGTINVTGGGYAALLGQQVSNQGAIHAQLGSVALAGGSAVTLNFSGDKLVSVRVDQSTLNALAQNGQLIEANGGNVWMTAGARDSLLASAVNNTGTIEAQTVQNRNGHIVLLGGMDAGTVSVGGTLDSSAPNGGNGGQIETSGAKVNVANDSRITTAAPLGLSGTWLIDPNDFTIAPSGGDITGAALSTELSGGNVVIQSSAGSTSGSGSGNVNVNDAVSWSSHTLTLDAQNNININGTMTASGSAGLALNYGGTNGSSSATPAAGTSVNVGLGGSGFSGQANFTGSSTLSINGNSYTLISSGAALQGMGTSGNYALAGNLSLPGTFFPIGSSTTAFSGVFDGLGHTISYVFITNSFAADVGLFGQSTGTIRNVGLLGGGVSGVINYAAIGDLVGDNSGSISNVFATGSVSGIGGSGVVFEWVGGLVGKNESAGTIRNAFATGPVNGTTHDSKFGGLAGDNYGSILNAYATGAVSELFGNSTMASDDFGGLVGDNWGSIQNAYSTGTVSFAGGGTGNNCIGGLVGMSTGTIANTYATSHLSTSTPSDRLGGLVGYINGGTVTASYWDTTSTGQAIATDYGSSSTAGMTGLTHAQMMQPGQFSWTIATSAGSSDTWRIYSGNTMPLLESLLTPLTISANNQTVTYNGNYQPVSSVVSYSLASPDLSAITLGLKDPLHAGSYVENISSAYSTSYDLSIGTPSATMTVNPATLTATLANSGVTKTYDGTTRAPAGFTPAYSYSGLVSGDTGASLTDTGVAYDSAHVTSATNVTVSGLGISSIAGTNGSLSSDYTLASSNVSGAATITPAPVTVSLSNTSHVTKTYDGTTAAPSGFSPTYSIAGLVAGDSGTASSSATPVFNSAHVASATAITQGGLSLASITGNGSDNSVLGDYTLSSTTAATGGGVASITPATLTPTLTNSGVTKVYDGTVNAPTGFTATYSYSGLVSGDTGASLSNTGAAYNSAHVASAAGITVSGLSISSISGSDGSQASDYTLASSHANGAATITQAPLTVSLSNTTNVSKTYDGTTAAPGGFSPTYSVSGLVSGDSATVSSSATPMFNSAHVASATTITQGGLTLASIIGNGTDNSVISDYALASTTASTGAGVASITPLVLTVTAPTIGGTLTKGYDGTTAASGASLIGGGASGALSGDSLTLDTSGITLSYNSAHVTSASNINASGSFGVNILSSTYGSLSTDYSVGVPSITSVAGTIAPQTLTPTLTNSGVTKVFDGMLSAPRGFTPTYSYTGLVSGDTGANLTDSGMGYNSAHVFDASDITVLGLRISGIVGSHGSLVSDYRLASSSANVAAAITPAPLTVTLTNYGVTKTYDGTTAAPAGFAATYFYSGLISGDYQVTLSGTGVAYNSAHVGSANHVTVSGLSVSSVIGINGSLISDYTVASGSASAAATITPATLTATLTNVGVTKTYDGTTNASGAFTPTYSYGGLVSGDTGASLTDTSAVYDSAHVASATRVTVSGLSINGIAGSNGSLASDYTLASNNANGAATITPAPLTVWLSNSTNVSKAYDGTTATPAGFSPTYSVAGLVSGDSATVSSSATPVFNSAHVASATAILQGGLSLASITGNGTDNSALSDYALSSTSAATGAGVAGISPRLLTATAPTIGGTLTKVYDGTTAAAGASLIGGSVSGALSGDSLSLNATGITLAYNSSHVASASSISASGSLGVNLLSSTNGSLSTDYSAALPPIAAVAGTITAQTLTPTLTNSGVTKVYDGTISAPVGFTPTYSYRGLVSGDTGVNLTDAGVIYNSAHVIGATTITVSGLSISSIVGSQGSQASDYILASTSANVAAAIMPATLTATLTNSGVTKVYDGTTSAPLGFTPTYSYAGLVSGDTSANLASTGAAYNSAQVAGATNVLVSGLSISGIAGSNGSLASDYTLASGSTNVAATITPATLTASLAGPISKVYDGTTVATLTPIDYTLSGFVSGQGATVKQTTGTYNSASVANATTVTTALGSGDYAANSGTILSNYTLPTSASGTASITPALLVVTANNGSKTYDGSAYRGGNGVVYSGFVNGESASALGGALAYSGNSQGAVNAGFYTLTPTGLSSSNYTINYDSGLLTVNPATLTANLIGTVGKVYDGTTTATLASGNYSLNGVIGNDAVSLNDPASGLYATANAGSGINVEVSGLTISGGGAGNYILSNNTATAAIGAITPARLTVTANSASTIYNAQTYSGGNGVTYNGFIDGQTAAVLGGALTYSGSSQGALNVGNYTLMPGGLASNNYAIAYGSGTLTVTPATLTYVATPAHIYAGQVIPTLTGMVTGFQGGDTLANATTGALSFTTPVTTQSRAGQYAISGSGLAANDGNYVFVQAAGNALAFNVVANREVALPGVTYLQQQLGQSAPTGTVLPPGSSLVSTMAASDESSPASVPLRPATSAAAPDLYVPDVRVVGGGVRLP</sequence>
<dbReference type="InterPro" id="IPR011050">
    <property type="entry name" value="Pectin_lyase_fold/virulence"/>
</dbReference>
<dbReference type="InterPro" id="IPR008638">
    <property type="entry name" value="FhaB/CdiA-like_TPS"/>
</dbReference>
<evidence type="ECO:0000256" key="1">
    <source>
        <dbReference type="ARBA" id="ARBA00004613"/>
    </source>
</evidence>
<comment type="subcellular location">
    <subcellularLocation>
        <location evidence="1">Secreted</location>
    </subcellularLocation>
</comment>
<feature type="domain" description="Filamentous haemagglutinin FhaB/tRNA nuclease CdiA-like TPS" evidence="4">
    <location>
        <begin position="72"/>
        <end position="184"/>
    </location>
</feature>
<dbReference type="InterPro" id="IPR041286">
    <property type="entry name" value="MBG_2"/>
</dbReference>
<dbReference type="Gene3D" id="2.160.20.10">
    <property type="entry name" value="Single-stranded right-handed beta-helix, Pectin lyase-like"/>
    <property type="match status" value="1"/>
</dbReference>